<dbReference type="AlphaFoldDB" id="A0A6A6D2G3"/>
<dbReference type="Gene3D" id="3.30.70.100">
    <property type="match status" value="1"/>
</dbReference>
<evidence type="ECO:0000313" key="2">
    <source>
        <dbReference type="EMBL" id="KAF2173597.1"/>
    </source>
</evidence>
<proteinExistence type="predicted"/>
<dbReference type="GeneID" id="54568223"/>
<dbReference type="OrthoDB" id="265717at2759"/>
<dbReference type="PANTHER" id="PTHR40257">
    <property type="match status" value="1"/>
</dbReference>
<organism evidence="2 3">
    <name type="scientific">Zasmidium cellare ATCC 36951</name>
    <dbReference type="NCBI Taxonomy" id="1080233"/>
    <lineage>
        <taxon>Eukaryota</taxon>
        <taxon>Fungi</taxon>
        <taxon>Dikarya</taxon>
        <taxon>Ascomycota</taxon>
        <taxon>Pezizomycotina</taxon>
        <taxon>Dothideomycetes</taxon>
        <taxon>Dothideomycetidae</taxon>
        <taxon>Mycosphaerellales</taxon>
        <taxon>Mycosphaerellaceae</taxon>
        <taxon>Zasmidium</taxon>
    </lineage>
</organism>
<evidence type="ECO:0000313" key="3">
    <source>
        <dbReference type="Proteomes" id="UP000799537"/>
    </source>
</evidence>
<feature type="compositionally biased region" description="Basic and acidic residues" evidence="1">
    <location>
        <begin position="270"/>
        <end position="279"/>
    </location>
</feature>
<accession>A0A6A6D2G3</accession>
<protein>
    <recommendedName>
        <fullName evidence="4">EthD domain-containing protein</fullName>
    </recommendedName>
</protein>
<keyword evidence="3" id="KW-1185">Reference proteome</keyword>
<reference evidence="2" key="1">
    <citation type="journal article" date="2020" name="Stud. Mycol.">
        <title>101 Dothideomycetes genomes: a test case for predicting lifestyles and emergence of pathogens.</title>
        <authorList>
            <person name="Haridas S."/>
            <person name="Albert R."/>
            <person name="Binder M."/>
            <person name="Bloem J."/>
            <person name="Labutti K."/>
            <person name="Salamov A."/>
            <person name="Andreopoulos B."/>
            <person name="Baker S."/>
            <person name="Barry K."/>
            <person name="Bills G."/>
            <person name="Bluhm B."/>
            <person name="Cannon C."/>
            <person name="Castanera R."/>
            <person name="Culley D."/>
            <person name="Daum C."/>
            <person name="Ezra D."/>
            <person name="Gonzalez J."/>
            <person name="Henrissat B."/>
            <person name="Kuo A."/>
            <person name="Liang C."/>
            <person name="Lipzen A."/>
            <person name="Lutzoni F."/>
            <person name="Magnuson J."/>
            <person name="Mondo S."/>
            <person name="Nolan M."/>
            <person name="Ohm R."/>
            <person name="Pangilinan J."/>
            <person name="Park H.-J."/>
            <person name="Ramirez L."/>
            <person name="Alfaro M."/>
            <person name="Sun H."/>
            <person name="Tritt A."/>
            <person name="Yoshinaga Y."/>
            <person name="Zwiers L.-H."/>
            <person name="Turgeon B."/>
            <person name="Goodwin S."/>
            <person name="Spatafora J."/>
            <person name="Crous P."/>
            <person name="Grigoriev I."/>
        </authorList>
    </citation>
    <scope>NUCLEOTIDE SEQUENCE</scope>
    <source>
        <strain evidence="2">ATCC 36951</strain>
    </source>
</reference>
<name>A0A6A6D2G3_ZASCE</name>
<dbReference type="PANTHER" id="PTHR40257:SF1">
    <property type="entry name" value="DUF1330 DOMAIN-CONTAINING PROTEIN"/>
    <property type="match status" value="1"/>
</dbReference>
<evidence type="ECO:0000256" key="1">
    <source>
        <dbReference type="SAM" id="MobiDB-lite"/>
    </source>
</evidence>
<feature type="region of interest" description="Disordered" evidence="1">
    <location>
        <begin position="259"/>
        <end position="279"/>
    </location>
</feature>
<dbReference type="EMBL" id="ML993579">
    <property type="protein sequence ID" value="KAF2173597.1"/>
    <property type="molecule type" value="Genomic_DNA"/>
</dbReference>
<sequence>MVLATLHLIALSPGKTIPHFLRALNSQSIKPLVTAKVVRWIIKPEKLSTHLTKQGWDLLVIVPSSTPIPATFLGEDWAYRHWSSSAGVPSRLFNNFHDTNRGLLHPSPGDVPELTGSLHNPRKATSTQGLELNDELLSWSKAFKLGQTGAVSMLNLLSFNPSKEAHDSYKTYGKAFAETIGSRRGGNAKLVGRIVPDQKTADEDKYGWDEFALAHYPSIRHFVDMLASEDYQKVNHESRLPALRDTCILCTTELDPEVGGDTPAAPGIMRETEGDKAKL</sequence>
<evidence type="ECO:0008006" key="4">
    <source>
        <dbReference type="Google" id="ProtNLM"/>
    </source>
</evidence>
<dbReference type="RefSeq" id="XP_033674486.1">
    <property type="nucleotide sequence ID" value="XM_033814951.1"/>
</dbReference>
<dbReference type="Proteomes" id="UP000799537">
    <property type="component" value="Unassembled WGS sequence"/>
</dbReference>
<gene>
    <name evidence="2" type="ORF">M409DRAFT_61941</name>
</gene>